<keyword evidence="6" id="KW-0808">Transferase</keyword>
<dbReference type="Gene3D" id="3.90.1150.10">
    <property type="entry name" value="Aspartate Aminotransferase, domain 1"/>
    <property type="match status" value="1"/>
</dbReference>
<dbReference type="PROSITE" id="PS00600">
    <property type="entry name" value="AA_TRANSFER_CLASS_3"/>
    <property type="match status" value="1"/>
</dbReference>
<evidence type="ECO:0000256" key="7">
    <source>
        <dbReference type="ARBA" id="ARBA00022898"/>
    </source>
</evidence>
<evidence type="ECO:0000256" key="4">
    <source>
        <dbReference type="ARBA" id="ARBA00018543"/>
    </source>
</evidence>
<evidence type="ECO:0000256" key="2">
    <source>
        <dbReference type="ARBA" id="ARBA00008954"/>
    </source>
</evidence>
<comment type="similarity">
    <text evidence="2 11">Belongs to the class-III pyridoxal-phosphate-dependent aminotransferase family.</text>
</comment>
<evidence type="ECO:0000256" key="1">
    <source>
        <dbReference type="ARBA" id="ARBA00001933"/>
    </source>
</evidence>
<dbReference type="EC" id="2.6.1.19" evidence="3"/>
<dbReference type="Pfam" id="PF00202">
    <property type="entry name" value="Aminotran_3"/>
    <property type="match status" value="1"/>
</dbReference>
<gene>
    <name evidence="12" type="ORF">BDY17DRAFT_305809</name>
</gene>
<keyword evidence="5" id="KW-0032">Aminotransferase</keyword>
<dbReference type="InterPro" id="IPR049704">
    <property type="entry name" value="Aminotrans_3_PPA_site"/>
</dbReference>
<evidence type="ECO:0000256" key="8">
    <source>
        <dbReference type="ARBA" id="ARBA00030204"/>
    </source>
</evidence>
<dbReference type="InterPro" id="IPR005814">
    <property type="entry name" value="Aminotrans_3"/>
</dbReference>
<dbReference type="PANTHER" id="PTHR43206">
    <property type="entry name" value="AMINOTRANSFERASE"/>
    <property type="match status" value="1"/>
</dbReference>
<dbReference type="Gene3D" id="3.40.640.10">
    <property type="entry name" value="Type I PLP-dependent aspartate aminotransferase-like (Major domain)"/>
    <property type="match status" value="1"/>
</dbReference>
<proteinExistence type="inferred from homology"/>
<dbReference type="FunFam" id="3.40.640.10:FF:000029">
    <property type="entry name" value="4-aminobutyrate aminotransferase, mitochondrial"/>
    <property type="match status" value="1"/>
</dbReference>
<evidence type="ECO:0000256" key="10">
    <source>
        <dbReference type="ARBA" id="ARBA00048021"/>
    </source>
</evidence>
<dbReference type="GeneID" id="54475918"/>
<dbReference type="GO" id="GO:0030170">
    <property type="term" value="F:pyridoxal phosphate binding"/>
    <property type="evidence" value="ECO:0007669"/>
    <property type="project" value="InterPro"/>
</dbReference>
<dbReference type="PANTHER" id="PTHR43206:SF1">
    <property type="entry name" value="4-AMINOBUTYRATE AMINOTRANSFERASE, MITOCHONDRIAL"/>
    <property type="match status" value="1"/>
</dbReference>
<dbReference type="RefSeq" id="XP_033585340.1">
    <property type="nucleotide sequence ID" value="XM_033734916.1"/>
</dbReference>
<comment type="catalytic activity">
    <reaction evidence="10">
        <text>4-aminobutanoate + 2-oxoglutarate = succinate semialdehyde + L-glutamate</text>
        <dbReference type="Rhea" id="RHEA:23352"/>
        <dbReference type="ChEBI" id="CHEBI:16810"/>
        <dbReference type="ChEBI" id="CHEBI:29985"/>
        <dbReference type="ChEBI" id="CHEBI:57706"/>
        <dbReference type="ChEBI" id="CHEBI:59888"/>
        <dbReference type="EC" id="2.6.1.19"/>
    </reaction>
</comment>
<name>A0A6A6PFN1_9PEZI</name>
<keyword evidence="7 11" id="KW-0663">Pyridoxal phosphate</keyword>
<dbReference type="GO" id="GO:0009450">
    <property type="term" value="P:gamma-aminobutyric acid catabolic process"/>
    <property type="evidence" value="ECO:0007669"/>
    <property type="project" value="TreeGrafter"/>
</dbReference>
<dbReference type="InterPro" id="IPR015424">
    <property type="entry name" value="PyrdxlP-dep_Trfase"/>
</dbReference>
<evidence type="ECO:0000256" key="9">
    <source>
        <dbReference type="ARBA" id="ARBA00031787"/>
    </source>
</evidence>
<evidence type="ECO:0000313" key="12">
    <source>
        <dbReference type="EMBL" id="KAF2478770.1"/>
    </source>
</evidence>
<dbReference type="InterPro" id="IPR015421">
    <property type="entry name" value="PyrdxlP-dep_Trfase_major"/>
</dbReference>
<dbReference type="SUPFAM" id="SSF53383">
    <property type="entry name" value="PLP-dependent transferases"/>
    <property type="match status" value="1"/>
</dbReference>
<comment type="cofactor">
    <cofactor evidence="1">
        <name>pyridoxal 5'-phosphate</name>
        <dbReference type="ChEBI" id="CHEBI:597326"/>
    </cofactor>
</comment>
<organism evidence="12 13">
    <name type="scientific">Neohortaea acidophila</name>
    <dbReference type="NCBI Taxonomy" id="245834"/>
    <lineage>
        <taxon>Eukaryota</taxon>
        <taxon>Fungi</taxon>
        <taxon>Dikarya</taxon>
        <taxon>Ascomycota</taxon>
        <taxon>Pezizomycotina</taxon>
        <taxon>Dothideomycetes</taxon>
        <taxon>Dothideomycetidae</taxon>
        <taxon>Mycosphaerellales</taxon>
        <taxon>Teratosphaeriaceae</taxon>
        <taxon>Neohortaea</taxon>
    </lineage>
</organism>
<dbReference type="GO" id="GO:0005739">
    <property type="term" value="C:mitochondrion"/>
    <property type="evidence" value="ECO:0007669"/>
    <property type="project" value="TreeGrafter"/>
</dbReference>
<dbReference type="GO" id="GO:0034386">
    <property type="term" value="F:4-aminobutyrate:2-oxoglutarate transaminase activity"/>
    <property type="evidence" value="ECO:0007669"/>
    <property type="project" value="UniProtKB-EC"/>
</dbReference>
<reference evidence="12" key="1">
    <citation type="journal article" date="2020" name="Stud. Mycol.">
        <title>101 Dothideomycetes genomes: a test case for predicting lifestyles and emergence of pathogens.</title>
        <authorList>
            <person name="Haridas S."/>
            <person name="Albert R."/>
            <person name="Binder M."/>
            <person name="Bloem J."/>
            <person name="Labutti K."/>
            <person name="Salamov A."/>
            <person name="Andreopoulos B."/>
            <person name="Baker S."/>
            <person name="Barry K."/>
            <person name="Bills G."/>
            <person name="Bluhm B."/>
            <person name="Cannon C."/>
            <person name="Castanera R."/>
            <person name="Culley D."/>
            <person name="Daum C."/>
            <person name="Ezra D."/>
            <person name="Gonzalez J."/>
            <person name="Henrissat B."/>
            <person name="Kuo A."/>
            <person name="Liang C."/>
            <person name="Lipzen A."/>
            <person name="Lutzoni F."/>
            <person name="Magnuson J."/>
            <person name="Mondo S."/>
            <person name="Nolan M."/>
            <person name="Ohm R."/>
            <person name="Pangilinan J."/>
            <person name="Park H.-J."/>
            <person name="Ramirez L."/>
            <person name="Alfaro M."/>
            <person name="Sun H."/>
            <person name="Tritt A."/>
            <person name="Yoshinaga Y."/>
            <person name="Zwiers L.-H."/>
            <person name="Turgeon B."/>
            <person name="Goodwin S."/>
            <person name="Spatafora J."/>
            <person name="Crous P."/>
            <person name="Grigoriev I."/>
        </authorList>
    </citation>
    <scope>NUCLEOTIDE SEQUENCE</scope>
    <source>
        <strain evidence="12">CBS 113389</strain>
    </source>
</reference>
<evidence type="ECO:0000256" key="5">
    <source>
        <dbReference type="ARBA" id="ARBA00022576"/>
    </source>
</evidence>
<keyword evidence="13" id="KW-1185">Reference proteome</keyword>
<evidence type="ECO:0000313" key="13">
    <source>
        <dbReference type="Proteomes" id="UP000799767"/>
    </source>
</evidence>
<dbReference type="NCBIfam" id="TIGR00699">
    <property type="entry name" value="GABAtrns_euk"/>
    <property type="match status" value="1"/>
</dbReference>
<dbReference type="InterPro" id="IPR004631">
    <property type="entry name" value="4NH2But_aminotransferase_euk"/>
</dbReference>
<dbReference type="Proteomes" id="UP000799767">
    <property type="component" value="Unassembled WGS sequence"/>
</dbReference>
<dbReference type="EMBL" id="MU001643">
    <property type="protein sequence ID" value="KAF2478770.1"/>
    <property type="molecule type" value="Genomic_DNA"/>
</dbReference>
<evidence type="ECO:0000256" key="6">
    <source>
        <dbReference type="ARBA" id="ARBA00022679"/>
    </source>
</evidence>
<evidence type="ECO:0000256" key="11">
    <source>
        <dbReference type="RuleBase" id="RU003560"/>
    </source>
</evidence>
<dbReference type="InterPro" id="IPR015422">
    <property type="entry name" value="PyrdxlP-dep_Trfase_small"/>
</dbReference>
<protein>
    <recommendedName>
        <fullName evidence="4">4-aminobutyrate aminotransferase</fullName>
        <ecNumber evidence="3">2.6.1.19</ecNumber>
    </recommendedName>
    <alternativeName>
        <fullName evidence="9">GABA aminotransferase</fullName>
    </alternativeName>
    <alternativeName>
        <fullName evidence="8">Gamma-amino-N-butyrate transaminase</fullName>
    </alternativeName>
</protein>
<sequence>MASFLRTAGRVQPALSTAARFSARVPTRALASQTPPRQATAAAARAPVADAYEQPFFPDEPAGPVIRTAIPGPESKKAIAYLDRIYETRSLNMMTNYQNSYGNYIADLDGNVLLDVYAQIASIPVGYSNPSLMLAATSPEMVSALINRPAMGNFPQHDWAEILETGMLSVAPKGCDKVFTALAGSDANELAYKAAFMWKRQQQRGGPNVEFTEEEINSSMNNALPGSPDMSILSFKTGFHGRLFGSLSTTRSKPIHKLDIPAFDWPQASFPMLKYPLEEHAQENAQEEQRCLEEVEKLLTTYHNPPAAVIVEPVQSEGGDNHASPAFFQGLRAITRKHDVLLIVDEVQTGVGATGKFWAHEHWNLQDPPDMVTFSKKAQTAGYYFGNPELRPNKPYRQFNTWMGDPARALCFRAIIREIERLNLVQNTAETGDYLYNGLASLAQKYPKEIQNLRGKGQGTFIAWDSPRRDEVLRKAKEVGINIGGSGAGAVRLRPMLIFQKRHSDIFLEGLEKIISA</sequence>
<dbReference type="CDD" id="cd00610">
    <property type="entry name" value="OAT_like"/>
    <property type="match status" value="1"/>
</dbReference>
<evidence type="ECO:0000256" key="3">
    <source>
        <dbReference type="ARBA" id="ARBA00012912"/>
    </source>
</evidence>
<accession>A0A6A6PFN1</accession>
<dbReference type="AlphaFoldDB" id="A0A6A6PFN1"/>
<dbReference type="OrthoDB" id="10260828at2759"/>
<dbReference type="PIRSF" id="PIRSF000521">
    <property type="entry name" value="Transaminase_4ab_Lys_Orn"/>
    <property type="match status" value="1"/>
</dbReference>